<organism evidence="2">
    <name type="scientific">freshwater metagenome</name>
    <dbReference type="NCBI Taxonomy" id="449393"/>
    <lineage>
        <taxon>unclassified sequences</taxon>
        <taxon>metagenomes</taxon>
        <taxon>ecological metagenomes</taxon>
    </lineage>
</organism>
<dbReference type="EMBL" id="CAFBMD010000040">
    <property type="protein sequence ID" value="CAB4895927.1"/>
    <property type="molecule type" value="Genomic_DNA"/>
</dbReference>
<accession>A0A6J7FKJ5</accession>
<evidence type="ECO:0000259" key="1">
    <source>
        <dbReference type="Pfam" id="PF06445"/>
    </source>
</evidence>
<name>A0A6J7FKJ5_9ZZZZ</name>
<dbReference type="Gene3D" id="3.20.80.10">
    <property type="entry name" value="Regulatory factor, effector binding domain"/>
    <property type="match status" value="1"/>
</dbReference>
<dbReference type="InterPro" id="IPR008319">
    <property type="entry name" value="GyrI-like_CCH_Lin2189-like"/>
</dbReference>
<feature type="domain" description="GyrI-like small molecule binding" evidence="1">
    <location>
        <begin position="20"/>
        <end position="198"/>
    </location>
</feature>
<gene>
    <name evidence="2" type="ORF">UFOPK3492_00679</name>
</gene>
<dbReference type="SUPFAM" id="SSF55136">
    <property type="entry name" value="Probable bacterial effector-binding domain"/>
    <property type="match status" value="1"/>
</dbReference>
<dbReference type="InterPro" id="IPR011256">
    <property type="entry name" value="Reg_factor_effector_dom_sf"/>
</dbReference>
<proteinExistence type="predicted"/>
<evidence type="ECO:0000313" key="2">
    <source>
        <dbReference type="EMBL" id="CAB4895927.1"/>
    </source>
</evidence>
<dbReference type="AlphaFoldDB" id="A0A6J7FKJ5"/>
<reference evidence="2" key="1">
    <citation type="submission" date="2020-05" db="EMBL/GenBank/DDBJ databases">
        <authorList>
            <person name="Chiriac C."/>
            <person name="Salcher M."/>
            <person name="Ghai R."/>
            <person name="Kavagutti S V."/>
        </authorList>
    </citation>
    <scope>NUCLEOTIDE SEQUENCE</scope>
</reference>
<dbReference type="InterPro" id="IPR029442">
    <property type="entry name" value="GyrI-like"/>
</dbReference>
<protein>
    <submittedName>
        <fullName evidence="2">Unannotated protein</fullName>
    </submittedName>
</protein>
<dbReference type="PIRSF" id="PIRSF031644">
    <property type="entry name" value="UCP031644"/>
    <property type="match status" value="1"/>
</dbReference>
<dbReference type="Pfam" id="PF06445">
    <property type="entry name" value="GyrI-like"/>
    <property type="match status" value="1"/>
</dbReference>
<sequence>MEKFDLKNTLPDYFKASPSKFSVVKLPKFNYLMVDGKGDPNTSPSYMEAIELLYGTSYTLKFMSKDELGRDYVVPPLEGLWWAKEMKSFEKREKSKWSWTMMIMVPNGITKAYATKAIKNFKEKKPEANISKIRFDSLTEGLSVQILHVGPYDAEGPVLARMHKEFMPKNNFGFNGMHHEIYLGDPRKTAPERLKTILRQPVTKN</sequence>